<dbReference type="PROSITE" id="PS50943">
    <property type="entry name" value="HTH_CROC1"/>
    <property type="match status" value="1"/>
</dbReference>
<evidence type="ECO:0000313" key="6">
    <source>
        <dbReference type="Proteomes" id="UP000798602"/>
    </source>
</evidence>
<dbReference type="Gene3D" id="2.10.109.10">
    <property type="entry name" value="Umud Fragment, subunit A"/>
    <property type="match status" value="1"/>
</dbReference>
<reference evidence="6" key="1">
    <citation type="submission" date="2020-01" db="EMBL/GenBank/DDBJ databases">
        <title>Sphingomonas sp. strain CSW-10.</title>
        <authorList>
            <person name="Chen W.-M."/>
        </authorList>
    </citation>
    <scope>NUCLEOTIDE SEQUENCE [LARGE SCALE GENOMIC DNA]</scope>
    <source>
        <strain evidence="6">NST-5</strain>
    </source>
</reference>
<evidence type="ECO:0000256" key="1">
    <source>
        <dbReference type="ARBA" id="ARBA00023015"/>
    </source>
</evidence>
<dbReference type="InterPro" id="IPR036286">
    <property type="entry name" value="LexA/Signal_pep-like_sf"/>
</dbReference>
<proteinExistence type="predicted"/>
<dbReference type="PANTHER" id="PTHR40661:SF1">
    <property type="entry name" value="HTH CRO_C1-TYPE DOMAIN-CONTAINING PROTEIN"/>
    <property type="match status" value="1"/>
</dbReference>
<feature type="domain" description="HTH cro/C1-type" evidence="4">
    <location>
        <begin position="8"/>
        <end position="62"/>
    </location>
</feature>
<dbReference type="RefSeq" id="WP_166537528.1">
    <property type="nucleotide sequence ID" value="NZ_JAABLM010000013.1"/>
</dbReference>
<dbReference type="PANTHER" id="PTHR40661">
    <property type="match status" value="1"/>
</dbReference>
<dbReference type="InterPro" id="IPR015927">
    <property type="entry name" value="Peptidase_S24_S26A/B/C"/>
</dbReference>
<dbReference type="Pfam" id="PF00717">
    <property type="entry name" value="Peptidase_S24"/>
    <property type="match status" value="1"/>
</dbReference>
<name>A0ABW9ZA15_9FLAO</name>
<dbReference type="InterPro" id="IPR001387">
    <property type="entry name" value="Cro/C1-type_HTH"/>
</dbReference>
<keyword evidence="2" id="KW-0238">DNA-binding</keyword>
<sequence length="254" mass="29301">MSLFSDNIRHLRNKIEVSQAFVAEKLIITRDRFAKYEAGKSQPPFEILVKISRFYHVSIDILLTTDIRKIDFEKLLKLDDNRILLPITVDSFGENMIEIIPHNARAGYLHGYSDPEFIENLQSISLPFLKNGKFRAFPVSGDSMPPHKDGSFIVGKYIENLGDVRDGKTYILLTKNDGIVYKRLNKNGKNNLVLKSDNDFYKPYQIKASEILEIWEFACSIATTEFDARELPPENLREILQGIRTEIKDLKFNQ</sequence>
<dbReference type="Proteomes" id="UP000798602">
    <property type="component" value="Unassembled WGS sequence"/>
</dbReference>
<dbReference type="SMART" id="SM00530">
    <property type="entry name" value="HTH_XRE"/>
    <property type="match status" value="1"/>
</dbReference>
<organism evidence="5 6">
    <name type="scientific">Flavobacterium ichthyis</name>
    <dbReference type="NCBI Taxonomy" id="2698827"/>
    <lineage>
        <taxon>Bacteria</taxon>
        <taxon>Pseudomonadati</taxon>
        <taxon>Bacteroidota</taxon>
        <taxon>Flavobacteriia</taxon>
        <taxon>Flavobacteriales</taxon>
        <taxon>Flavobacteriaceae</taxon>
        <taxon>Flavobacterium</taxon>
    </lineage>
</organism>
<accession>A0ABW9ZA15</accession>
<dbReference type="SUPFAM" id="SSF51306">
    <property type="entry name" value="LexA/Signal peptidase"/>
    <property type="match status" value="1"/>
</dbReference>
<evidence type="ECO:0000256" key="3">
    <source>
        <dbReference type="ARBA" id="ARBA00023163"/>
    </source>
</evidence>
<evidence type="ECO:0000313" key="5">
    <source>
        <dbReference type="EMBL" id="NBL65710.1"/>
    </source>
</evidence>
<dbReference type="CDD" id="cd06529">
    <property type="entry name" value="S24_LexA-like"/>
    <property type="match status" value="1"/>
</dbReference>
<dbReference type="CDD" id="cd00093">
    <property type="entry name" value="HTH_XRE"/>
    <property type="match status" value="1"/>
</dbReference>
<keyword evidence="6" id="KW-1185">Reference proteome</keyword>
<protein>
    <submittedName>
        <fullName evidence="5">Helix-turn-helix domain-containing protein</fullName>
    </submittedName>
</protein>
<keyword evidence="3" id="KW-0804">Transcription</keyword>
<dbReference type="SUPFAM" id="SSF47413">
    <property type="entry name" value="lambda repressor-like DNA-binding domains"/>
    <property type="match status" value="1"/>
</dbReference>
<dbReference type="Gene3D" id="1.10.260.40">
    <property type="entry name" value="lambda repressor-like DNA-binding domains"/>
    <property type="match status" value="1"/>
</dbReference>
<gene>
    <name evidence="5" type="ORF">GV828_10910</name>
</gene>
<comment type="caution">
    <text evidence="5">The sequence shown here is derived from an EMBL/GenBank/DDBJ whole genome shotgun (WGS) entry which is preliminary data.</text>
</comment>
<evidence type="ECO:0000256" key="2">
    <source>
        <dbReference type="ARBA" id="ARBA00023125"/>
    </source>
</evidence>
<keyword evidence="1" id="KW-0805">Transcription regulation</keyword>
<dbReference type="InterPro" id="IPR010982">
    <property type="entry name" value="Lambda_DNA-bd_dom_sf"/>
</dbReference>
<dbReference type="EMBL" id="JAABLM010000013">
    <property type="protein sequence ID" value="NBL65710.1"/>
    <property type="molecule type" value="Genomic_DNA"/>
</dbReference>
<dbReference type="InterPro" id="IPR039418">
    <property type="entry name" value="LexA-like"/>
</dbReference>
<evidence type="ECO:0000259" key="4">
    <source>
        <dbReference type="PROSITE" id="PS50943"/>
    </source>
</evidence>
<dbReference type="Pfam" id="PF01381">
    <property type="entry name" value="HTH_3"/>
    <property type="match status" value="1"/>
</dbReference>